<dbReference type="EMBL" id="NWUJ01000002">
    <property type="protein sequence ID" value="PFH37148.1"/>
    <property type="molecule type" value="Genomic_DNA"/>
</dbReference>
<dbReference type="RefSeq" id="XP_029221157.1">
    <property type="nucleotide sequence ID" value="XM_029362192.1"/>
</dbReference>
<accession>A0A2A9MF50</accession>
<sequence>MVLKIAEKRAEGNCRIWGHSDRSLRPGSDGGHQLPPRSYKGVETRWSLRALYFRSKRRIPYVPCAQTAENLYGTFEDPPRCERGVYLWFEEYREFQGYA</sequence>
<keyword evidence="2" id="KW-1185">Reference proteome</keyword>
<reference evidence="1 2" key="1">
    <citation type="submission" date="2017-09" db="EMBL/GenBank/DDBJ databases">
        <title>Genome sequencing of Besnoitia besnoiti strain Bb-Ger1.</title>
        <authorList>
            <person name="Schares G."/>
            <person name="Venepally P."/>
            <person name="Lorenzi H.A."/>
        </authorList>
    </citation>
    <scope>NUCLEOTIDE SEQUENCE [LARGE SCALE GENOMIC DNA]</scope>
    <source>
        <strain evidence="1 2">Bb-Ger1</strain>
    </source>
</reference>
<dbReference type="AlphaFoldDB" id="A0A2A9MF50"/>
<dbReference type="VEuPathDB" id="ToxoDB:BESB_036060"/>
<name>A0A2A9MF50_BESBE</name>
<proteinExistence type="predicted"/>
<protein>
    <submittedName>
        <fullName evidence="1">Uncharacterized protein</fullName>
    </submittedName>
</protein>
<dbReference type="KEGG" id="bbes:BESB_036060"/>
<dbReference type="OrthoDB" id="337038at2759"/>
<evidence type="ECO:0000313" key="2">
    <source>
        <dbReference type="Proteomes" id="UP000224006"/>
    </source>
</evidence>
<gene>
    <name evidence="1" type="ORF">BESB_036060</name>
</gene>
<dbReference type="GeneID" id="40308587"/>
<comment type="caution">
    <text evidence="1">The sequence shown here is derived from an EMBL/GenBank/DDBJ whole genome shotgun (WGS) entry which is preliminary data.</text>
</comment>
<evidence type="ECO:0000313" key="1">
    <source>
        <dbReference type="EMBL" id="PFH37148.1"/>
    </source>
</evidence>
<dbReference type="Proteomes" id="UP000224006">
    <property type="component" value="Chromosome II"/>
</dbReference>
<organism evidence="1 2">
    <name type="scientific">Besnoitia besnoiti</name>
    <name type="common">Apicomplexan protozoan</name>
    <dbReference type="NCBI Taxonomy" id="94643"/>
    <lineage>
        <taxon>Eukaryota</taxon>
        <taxon>Sar</taxon>
        <taxon>Alveolata</taxon>
        <taxon>Apicomplexa</taxon>
        <taxon>Conoidasida</taxon>
        <taxon>Coccidia</taxon>
        <taxon>Eucoccidiorida</taxon>
        <taxon>Eimeriorina</taxon>
        <taxon>Sarcocystidae</taxon>
        <taxon>Besnoitia</taxon>
    </lineage>
</organism>